<keyword evidence="3" id="KW-1185">Reference proteome</keyword>
<feature type="chain" id="PRO_5013095926" evidence="1">
    <location>
        <begin position="19"/>
        <end position="813"/>
    </location>
</feature>
<accession>A0A1Y1VSD4</accession>
<evidence type="ECO:0000313" key="3">
    <source>
        <dbReference type="Proteomes" id="UP000193944"/>
    </source>
</evidence>
<sequence length="813" mass="96108">MKVFYISILLAFTSIVFAYVLPEKWEKQNVSAIEEEILPKAVSSAAPEVVYEVPENEELVEEVEPEAPEVPEVVVDEMSQDNQNMTQEEHLERIKIQLDDYRLNMIPLLRTIKNYNYTTNYPTLNIKSQFPELKMAEDGYPYFRTPEVYQGFKFDIESYPEMKIGYRYYDLVLLIYQSNPNFRFIEFMKTLADATSFKGYKYDDNLIRELVLFKFISKDGNGKYILNTKAYKNYQDTYYSTNIPEYSDIEEDDKEKFEAAKALFKYTFTRDLKNQLLLLKSYNLKELYPGFDFKKQLPELAVNEEGYATFDIDQVIKGFDIDKLHDLDIYDYEFYQINKQFNLTKILSILAKMTKFNHIDVDSPLTVSLSLYRYIYQDNDGNYVLNDEKYFNENASYEDLDKYNLEYNVQLPLPPTMTTTTTTTKTVPEEILSEAANDVISTKNTKTVPEEILAKAISSAAPEVVYEIPENEELVEEVEPELPEVPEVVVDEMSQDNQNMTQEEHLERIKIQLDDYRLNMIPLLRTIKNYNYTTNYPTLNIKSQFPELKMAEDGYPYFRTPEVYQGFKFDIESYPEMKIGYRYYDLVLLIYQSNPNFRFIEFMKTLADATSFKGYKYVDNLTRELVLFKFISKDGNGKYILNTKDYKNYKNTYYYSNIPEYSDIEEDDKEKFEAAKALFKYTFTRDLKNQLLLLKSYNLKELYPGFDFKKQLPELAVNEEGYATFDIDQVIKGFDIDKLHDLDIYDYEFYQINKQFNLTKILSILAKMTTFNHIDVDSPLTVSLRIYKFIKPDENGYYDIVYDEYSNDSYTSY</sequence>
<organism evidence="2 3">
    <name type="scientific">Anaeromyces robustus</name>
    <dbReference type="NCBI Taxonomy" id="1754192"/>
    <lineage>
        <taxon>Eukaryota</taxon>
        <taxon>Fungi</taxon>
        <taxon>Fungi incertae sedis</taxon>
        <taxon>Chytridiomycota</taxon>
        <taxon>Chytridiomycota incertae sedis</taxon>
        <taxon>Neocallimastigomycetes</taxon>
        <taxon>Neocallimastigales</taxon>
        <taxon>Neocallimastigaceae</taxon>
        <taxon>Anaeromyces</taxon>
    </lineage>
</organism>
<protein>
    <submittedName>
        <fullName evidence="2">Uncharacterized protein</fullName>
    </submittedName>
</protein>
<reference evidence="2 3" key="1">
    <citation type="submission" date="2016-08" db="EMBL/GenBank/DDBJ databases">
        <title>A Parts List for Fungal Cellulosomes Revealed by Comparative Genomics.</title>
        <authorList>
            <consortium name="DOE Joint Genome Institute"/>
            <person name="Haitjema C.H."/>
            <person name="Gilmore S.P."/>
            <person name="Henske J.K."/>
            <person name="Solomon K.V."/>
            <person name="De Groot R."/>
            <person name="Kuo A."/>
            <person name="Mondo S.J."/>
            <person name="Salamov A.A."/>
            <person name="Labutti K."/>
            <person name="Zhao Z."/>
            <person name="Chiniquy J."/>
            <person name="Barry K."/>
            <person name="Brewer H.M."/>
            <person name="Purvine S.O."/>
            <person name="Wright A.T."/>
            <person name="Boxma B."/>
            <person name="Van Alen T."/>
            <person name="Hackstein J.H."/>
            <person name="Baker S.E."/>
            <person name="Grigoriev I.V."/>
            <person name="O'Malley M.A."/>
        </authorList>
    </citation>
    <scope>NUCLEOTIDE SEQUENCE [LARGE SCALE GENOMIC DNA]</scope>
    <source>
        <strain evidence="2 3">S4</strain>
    </source>
</reference>
<dbReference type="AlphaFoldDB" id="A0A1Y1VSD4"/>
<comment type="caution">
    <text evidence="2">The sequence shown here is derived from an EMBL/GenBank/DDBJ whole genome shotgun (WGS) entry which is preliminary data.</text>
</comment>
<gene>
    <name evidence="2" type="ORF">BCR32DRAFT_306970</name>
</gene>
<reference evidence="2 3" key="2">
    <citation type="submission" date="2016-08" db="EMBL/GenBank/DDBJ databases">
        <title>Pervasive Adenine N6-methylation of Active Genes in Fungi.</title>
        <authorList>
            <consortium name="DOE Joint Genome Institute"/>
            <person name="Mondo S.J."/>
            <person name="Dannebaum R.O."/>
            <person name="Kuo R.C."/>
            <person name="Labutti K."/>
            <person name="Haridas S."/>
            <person name="Kuo A."/>
            <person name="Salamov A."/>
            <person name="Ahrendt S.R."/>
            <person name="Lipzen A."/>
            <person name="Sullivan W."/>
            <person name="Andreopoulos W.B."/>
            <person name="Clum A."/>
            <person name="Lindquist E."/>
            <person name="Daum C."/>
            <person name="Ramamoorthy G.K."/>
            <person name="Gryganskyi A."/>
            <person name="Culley D."/>
            <person name="Magnuson J.K."/>
            <person name="James T.Y."/>
            <person name="O'Malley M.A."/>
            <person name="Stajich J.E."/>
            <person name="Spatafora J.W."/>
            <person name="Visel A."/>
            <person name="Grigoriev I.V."/>
        </authorList>
    </citation>
    <scope>NUCLEOTIDE SEQUENCE [LARGE SCALE GENOMIC DNA]</scope>
    <source>
        <strain evidence="2 3">S4</strain>
    </source>
</reference>
<proteinExistence type="predicted"/>
<dbReference type="EMBL" id="MCFG01000547">
    <property type="protein sequence ID" value="ORX64201.1"/>
    <property type="molecule type" value="Genomic_DNA"/>
</dbReference>
<name>A0A1Y1VSD4_9FUNG</name>
<feature type="signal peptide" evidence="1">
    <location>
        <begin position="1"/>
        <end position="18"/>
    </location>
</feature>
<keyword evidence="1" id="KW-0732">Signal</keyword>
<evidence type="ECO:0000256" key="1">
    <source>
        <dbReference type="SAM" id="SignalP"/>
    </source>
</evidence>
<dbReference type="Proteomes" id="UP000193944">
    <property type="component" value="Unassembled WGS sequence"/>
</dbReference>
<evidence type="ECO:0000313" key="2">
    <source>
        <dbReference type="EMBL" id="ORX64201.1"/>
    </source>
</evidence>